<dbReference type="EMBL" id="QGKX02001347">
    <property type="protein sequence ID" value="KAF3524693.1"/>
    <property type="molecule type" value="Genomic_DNA"/>
</dbReference>
<protein>
    <submittedName>
        <fullName evidence="1">Uncharacterized protein</fullName>
    </submittedName>
</protein>
<name>A0A8S9PM25_BRACR</name>
<dbReference type="Proteomes" id="UP000712600">
    <property type="component" value="Unassembled WGS sequence"/>
</dbReference>
<proteinExistence type="predicted"/>
<dbReference type="AlphaFoldDB" id="A0A8S9PM25"/>
<reference evidence="1" key="1">
    <citation type="submission" date="2019-12" db="EMBL/GenBank/DDBJ databases">
        <title>Genome sequencing and annotation of Brassica cretica.</title>
        <authorList>
            <person name="Studholme D.J."/>
            <person name="Sarris P."/>
        </authorList>
    </citation>
    <scope>NUCLEOTIDE SEQUENCE</scope>
    <source>
        <strain evidence="1">PFS-109/04</strain>
        <tissue evidence="1">Leaf</tissue>
    </source>
</reference>
<gene>
    <name evidence="1" type="ORF">F2Q69_00048479</name>
</gene>
<evidence type="ECO:0000313" key="1">
    <source>
        <dbReference type="EMBL" id="KAF3524693.1"/>
    </source>
</evidence>
<organism evidence="1 2">
    <name type="scientific">Brassica cretica</name>
    <name type="common">Mustard</name>
    <dbReference type="NCBI Taxonomy" id="69181"/>
    <lineage>
        <taxon>Eukaryota</taxon>
        <taxon>Viridiplantae</taxon>
        <taxon>Streptophyta</taxon>
        <taxon>Embryophyta</taxon>
        <taxon>Tracheophyta</taxon>
        <taxon>Spermatophyta</taxon>
        <taxon>Magnoliopsida</taxon>
        <taxon>eudicotyledons</taxon>
        <taxon>Gunneridae</taxon>
        <taxon>Pentapetalae</taxon>
        <taxon>rosids</taxon>
        <taxon>malvids</taxon>
        <taxon>Brassicales</taxon>
        <taxon>Brassicaceae</taxon>
        <taxon>Brassiceae</taxon>
        <taxon>Brassica</taxon>
    </lineage>
</organism>
<accession>A0A8S9PM25</accession>
<comment type="caution">
    <text evidence="1">The sequence shown here is derived from an EMBL/GenBank/DDBJ whole genome shotgun (WGS) entry which is preliminary data.</text>
</comment>
<evidence type="ECO:0000313" key="2">
    <source>
        <dbReference type="Proteomes" id="UP000712600"/>
    </source>
</evidence>
<sequence>MVATLVLIHDVNGDLHDQDGHLRNAACQRLDDLGAFTLVSIDTKRGAPTYKVRRAPTDTSCQASIHTTPSMESVESCETVRIMTHEEFEA</sequence>